<dbReference type="Proteomes" id="UP000625711">
    <property type="component" value="Unassembled WGS sequence"/>
</dbReference>
<reference evidence="1" key="1">
    <citation type="submission" date="2020-08" db="EMBL/GenBank/DDBJ databases">
        <title>Genome sequencing and assembly of the red palm weevil Rhynchophorus ferrugineus.</title>
        <authorList>
            <person name="Dias G.B."/>
            <person name="Bergman C.M."/>
            <person name="Manee M."/>
        </authorList>
    </citation>
    <scope>NUCLEOTIDE SEQUENCE</scope>
    <source>
        <strain evidence="1">AA-2017</strain>
        <tissue evidence="1">Whole larva</tissue>
    </source>
</reference>
<proteinExistence type="predicted"/>
<dbReference type="EMBL" id="JAACXV010014160">
    <property type="protein sequence ID" value="KAF7269882.1"/>
    <property type="molecule type" value="Genomic_DNA"/>
</dbReference>
<comment type="caution">
    <text evidence="1">The sequence shown here is derived from an EMBL/GenBank/DDBJ whole genome shotgun (WGS) entry which is preliminary data.</text>
</comment>
<name>A0A834HW60_RHYFE</name>
<dbReference type="AlphaFoldDB" id="A0A834HW60"/>
<keyword evidence="2" id="KW-1185">Reference proteome</keyword>
<accession>A0A834HW60</accession>
<gene>
    <name evidence="1" type="ORF">GWI33_017087</name>
</gene>
<sequence length="97" mass="10921">MFTLVSLNAPVPSDPDTIHSTFQLEFISPYLPLLSYNDAMEVNPLPTTEQNLTPHLRSYFPIRYSSPPSPPVRRIEFAQHQTINLNHFNKGPSSAGI</sequence>
<organism evidence="1 2">
    <name type="scientific">Rhynchophorus ferrugineus</name>
    <name type="common">Red palm weevil</name>
    <name type="synonym">Curculio ferrugineus</name>
    <dbReference type="NCBI Taxonomy" id="354439"/>
    <lineage>
        <taxon>Eukaryota</taxon>
        <taxon>Metazoa</taxon>
        <taxon>Ecdysozoa</taxon>
        <taxon>Arthropoda</taxon>
        <taxon>Hexapoda</taxon>
        <taxon>Insecta</taxon>
        <taxon>Pterygota</taxon>
        <taxon>Neoptera</taxon>
        <taxon>Endopterygota</taxon>
        <taxon>Coleoptera</taxon>
        <taxon>Polyphaga</taxon>
        <taxon>Cucujiformia</taxon>
        <taxon>Curculionidae</taxon>
        <taxon>Dryophthorinae</taxon>
        <taxon>Rhynchophorus</taxon>
    </lineage>
</organism>
<evidence type="ECO:0000313" key="2">
    <source>
        <dbReference type="Proteomes" id="UP000625711"/>
    </source>
</evidence>
<protein>
    <submittedName>
        <fullName evidence="1">Uncharacterized protein</fullName>
    </submittedName>
</protein>
<evidence type="ECO:0000313" key="1">
    <source>
        <dbReference type="EMBL" id="KAF7269882.1"/>
    </source>
</evidence>